<dbReference type="Proteomes" id="UP000679848">
    <property type="component" value="Plasmid pMM59_01"/>
</dbReference>
<protein>
    <recommendedName>
        <fullName evidence="3">Plasmid mobilization relaxosome protein MobC</fullName>
    </recommendedName>
</protein>
<organism evidence="1 2">
    <name type="scientific">Pusillibacter faecalis</name>
    <dbReference type="NCBI Taxonomy" id="2714358"/>
    <lineage>
        <taxon>Bacteria</taxon>
        <taxon>Bacillati</taxon>
        <taxon>Bacillota</taxon>
        <taxon>Clostridia</taxon>
        <taxon>Eubacteriales</taxon>
        <taxon>Oscillospiraceae</taxon>
        <taxon>Pusillibacter</taxon>
    </lineage>
</organism>
<evidence type="ECO:0000313" key="1">
    <source>
        <dbReference type="EMBL" id="BCK85918.1"/>
    </source>
</evidence>
<geneLocation type="plasmid" evidence="1 2">
    <name>pMM59_01</name>
</geneLocation>
<dbReference type="EMBL" id="AP023421">
    <property type="protein sequence ID" value="BCK85918.1"/>
    <property type="molecule type" value="Genomic_DNA"/>
</dbReference>
<dbReference type="AlphaFoldDB" id="A0A830ZVJ2"/>
<dbReference type="RefSeq" id="WP_213543853.1">
    <property type="nucleotide sequence ID" value="NZ_AP023421.1"/>
</dbReference>
<proteinExistence type="predicted"/>
<sequence length="110" mass="13085">MKKEQKRHIQKQEKKRVYVWLTIEEFDHLNANVKKSGLRREPYLRALIEGRDVREAPTQEWIKLIGLLSGIGNNLNQLARHAHYTGQMNTEKINEALKEIRAIFDHVKQW</sequence>
<reference evidence="1" key="1">
    <citation type="submission" date="2020-09" db="EMBL/GenBank/DDBJ databases">
        <title>New species isolated from human feces.</title>
        <authorList>
            <person name="Kitahara M."/>
            <person name="Shigeno Y."/>
            <person name="Shime M."/>
            <person name="Matsumoto Y."/>
            <person name="Nakamura S."/>
            <person name="Motooka D."/>
            <person name="Fukuoka S."/>
            <person name="Nishikawa H."/>
            <person name="Benno Y."/>
        </authorList>
    </citation>
    <scope>NUCLEOTIDE SEQUENCE</scope>
    <source>
        <strain evidence="1">MM59</strain>
        <plasmid evidence="1">pMM59_01</plasmid>
    </source>
</reference>
<keyword evidence="1" id="KW-0614">Plasmid</keyword>
<dbReference type="KEGG" id="pfaa:MM59RIKEN_32370"/>
<gene>
    <name evidence="1" type="ORF">MM59RIKEN_32370</name>
</gene>
<keyword evidence="2" id="KW-1185">Reference proteome</keyword>
<name>A0A830ZVJ2_9FIRM</name>
<evidence type="ECO:0000313" key="2">
    <source>
        <dbReference type="Proteomes" id="UP000679848"/>
    </source>
</evidence>
<evidence type="ECO:0008006" key="3">
    <source>
        <dbReference type="Google" id="ProtNLM"/>
    </source>
</evidence>
<accession>A0A830ZVJ2</accession>
<dbReference type="Pfam" id="PF21983">
    <property type="entry name" value="NikA-like"/>
    <property type="match status" value="1"/>
</dbReference>
<dbReference type="InterPro" id="IPR053842">
    <property type="entry name" value="NikA-like"/>
</dbReference>